<dbReference type="AlphaFoldDB" id="A0A9N7NRJ1"/>
<evidence type="ECO:0000313" key="2">
    <source>
        <dbReference type="Proteomes" id="UP001153555"/>
    </source>
</evidence>
<dbReference type="EMBL" id="CACSLK010027842">
    <property type="protein sequence ID" value="CAA0833988.1"/>
    <property type="molecule type" value="Genomic_DNA"/>
</dbReference>
<protein>
    <submittedName>
        <fullName evidence="1">Uncharacterized protein</fullName>
    </submittedName>
</protein>
<organism evidence="1 2">
    <name type="scientific">Striga hermonthica</name>
    <name type="common">Purple witchweed</name>
    <name type="synonym">Buchnera hermonthica</name>
    <dbReference type="NCBI Taxonomy" id="68872"/>
    <lineage>
        <taxon>Eukaryota</taxon>
        <taxon>Viridiplantae</taxon>
        <taxon>Streptophyta</taxon>
        <taxon>Embryophyta</taxon>
        <taxon>Tracheophyta</taxon>
        <taxon>Spermatophyta</taxon>
        <taxon>Magnoliopsida</taxon>
        <taxon>eudicotyledons</taxon>
        <taxon>Gunneridae</taxon>
        <taxon>Pentapetalae</taxon>
        <taxon>asterids</taxon>
        <taxon>lamiids</taxon>
        <taxon>Lamiales</taxon>
        <taxon>Orobanchaceae</taxon>
        <taxon>Buchnereae</taxon>
        <taxon>Striga</taxon>
    </lineage>
</organism>
<dbReference type="PANTHER" id="PTHR35291">
    <property type="entry name" value="PROTEIN SHROOM-LIKE"/>
    <property type="match status" value="1"/>
</dbReference>
<sequence>MSTRRSRKGYEPLHEEAIGADLVPKLNRTTSTSAKILTSCSKKIKCVNAREKTPEEEEKEAIKKASKIHPLFGLFETTSRKKKPTANPKFSKYLEYLKEGGTLGH</sequence>
<comment type="caution">
    <text evidence="1">The sequence shown here is derived from an EMBL/GenBank/DDBJ whole genome shotgun (WGS) entry which is preliminary data.</text>
</comment>
<keyword evidence="2" id="KW-1185">Reference proteome</keyword>
<dbReference type="OrthoDB" id="1097853at2759"/>
<name>A0A9N7NRJ1_STRHE</name>
<accession>A0A9N7NRJ1</accession>
<proteinExistence type="predicted"/>
<evidence type="ECO:0000313" key="1">
    <source>
        <dbReference type="EMBL" id="CAA0833988.1"/>
    </source>
</evidence>
<dbReference type="PANTHER" id="PTHR35291:SF3">
    <property type="entry name" value="PROTEIN SHROOM-LIKE"/>
    <property type="match status" value="1"/>
</dbReference>
<dbReference type="Proteomes" id="UP001153555">
    <property type="component" value="Unassembled WGS sequence"/>
</dbReference>
<reference evidence="1" key="1">
    <citation type="submission" date="2019-12" db="EMBL/GenBank/DDBJ databases">
        <authorList>
            <person name="Scholes J."/>
        </authorList>
    </citation>
    <scope>NUCLEOTIDE SEQUENCE</scope>
</reference>
<gene>
    <name evidence="1" type="ORF">SHERM_29244</name>
</gene>